<evidence type="ECO:0008006" key="4">
    <source>
        <dbReference type="Google" id="ProtNLM"/>
    </source>
</evidence>
<evidence type="ECO:0000256" key="1">
    <source>
        <dbReference type="SAM" id="MobiDB-lite"/>
    </source>
</evidence>
<dbReference type="OrthoDB" id="7691501at2"/>
<evidence type="ECO:0000313" key="3">
    <source>
        <dbReference type="Proteomes" id="UP000298631"/>
    </source>
</evidence>
<feature type="compositionally biased region" description="Polar residues" evidence="1">
    <location>
        <begin position="80"/>
        <end position="92"/>
    </location>
</feature>
<name>A0A4P8EHA0_9RHOB</name>
<dbReference type="RefSeq" id="WP_137193714.1">
    <property type="nucleotide sequence ID" value="NZ_CP039964.1"/>
</dbReference>
<gene>
    <name evidence="2" type="ORF">EOK75_09360</name>
</gene>
<protein>
    <recommendedName>
        <fullName evidence="4">Lipoprotein</fullName>
    </recommendedName>
</protein>
<keyword evidence="3" id="KW-1185">Reference proteome</keyword>
<proteinExistence type="predicted"/>
<sequence>MIGRGAAAAALLALTACGPVSVEQAERQCLGRAHATTGPHGEVGVGVNSKGNALARLKLGVTSDYLMGRDPSAVFDQCVYQKSRQPPTQPLYSRSDWKN</sequence>
<dbReference type="EMBL" id="CP039964">
    <property type="protein sequence ID" value="QCO55925.1"/>
    <property type="molecule type" value="Genomic_DNA"/>
</dbReference>
<accession>A0A4P8EHA0</accession>
<dbReference type="AlphaFoldDB" id="A0A4P8EHA0"/>
<reference evidence="2 3" key="1">
    <citation type="submission" date="2019-05" db="EMBL/GenBank/DDBJ databases">
        <title>Pseudorhodobacter turbinis sp. nov., isolated from the gut of the Korean turban shell.</title>
        <authorList>
            <person name="Jeong Y.-S."/>
            <person name="Kang W.-R."/>
            <person name="Bae J.-W."/>
        </authorList>
    </citation>
    <scope>NUCLEOTIDE SEQUENCE [LARGE SCALE GENOMIC DNA]</scope>
    <source>
        <strain evidence="2 3">S12M18</strain>
    </source>
</reference>
<dbReference type="Proteomes" id="UP000298631">
    <property type="component" value="Chromosome"/>
</dbReference>
<dbReference type="KEGG" id="pseb:EOK75_09360"/>
<organism evidence="2 3">
    <name type="scientific">Pseudorhodobacter turbinis</name>
    <dbReference type="NCBI Taxonomy" id="2500533"/>
    <lineage>
        <taxon>Bacteria</taxon>
        <taxon>Pseudomonadati</taxon>
        <taxon>Pseudomonadota</taxon>
        <taxon>Alphaproteobacteria</taxon>
        <taxon>Rhodobacterales</taxon>
        <taxon>Paracoccaceae</taxon>
        <taxon>Pseudorhodobacter</taxon>
    </lineage>
</organism>
<feature type="region of interest" description="Disordered" evidence="1">
    <location>
        <begin position="80"/>
        <end position="99"/>
    </location>
</feature>
<evidence type="ECO:0000313" key="2">
    <source>
        <dbReference type="EMBL" id="QCO55925.1"/>
    </source>
</evidence>
<dbReference type="PROSITE" id="PS51257">
    <property type="entry name" value="PROKAR_LIPOPROTEIN"/>
    <property type="match status" value="1"/>
</dbReference>